<evidence type="ECO:0000313" key="2">
    <source>
        <dbReference type="EMBL" id="GAB1580975.1"/>
    </source>
</evidence>
<gene>
    <name evidence="2" type="ORF">PPNSA23_09180</name>
</gene>
<keyword evidence="1" id="KW-1133">Transmembrane helix</keyword>
<dbReference type="Proteomes" id="UP001628091">
    <property type="component" value="Unassembled WGS sequence"/>
</dbReference>
<sequence length="126" mass="13839">MPERPADNGSGRQTGGWLEPGPQNVQLIYFLYLAGLAIGITPLIGIVMAYLNRGKAGGWIETHYDWAIRTFWIGIFYAFIAALLTVVAIGFLLIPVVVIWLIVRCIVGLQAVGRGEALKNPQSWTL</sequence>
<keyword evidence="1" id="KW-0472">Membrane</keyword>
<accession>A0ABQ0GWC6</accession>
<dbReference type="EMBL" id="BAAFZP010000001">
    <property type="protein sequence ID" value="GAB1580975.1"/>
    <property type="molecule type" value="Genomic_DNA"/>
</dbReference>
<evidence type="ECO:0000256" key="1">
    <source>
        <dbReference type="SAM" id="Phobius"/>
    </source>
</evidence>
<comment type="caution">
    <text evidence="2">The sequence shown here is derived from an EMBL/GenBank/DDBJ whole genome shotgun (WGS) entry which is preliminary data.</text>
</comment>
<feature type="transmembrane region" description="Helical" evidence="1">
    <location>
        <begin position="27"/>
        <end position="51"/>
    </location>
</feature>
<keyword evidence="3" id="KW-1185">Reference proteome</keyword>
<keyword evidence="1" id="KW-0812">Transmembrane</keyword>
<reference evidence="2 3" key="1">
    <citation type="submission" date="2024-10" db="EMBL/GenBank/DDBJ databases">
        <title>Isolation, draft genome sequencing and identification of Phyllobacterium sp. NSA23, isolated from leaf soil.</title>
        <authorList>
            <person name="Akita H."/>
        </authorList>
    </citation>
    <scope>NUCLEOTIDE SEQUENCE [LARGE SCALE GENOMIC DNA]</scope>
    <source>
        <strain evidence="2 3">NSA23</strain>
    </source>
</reference>
<feature type="transmembrane region" description="Helical" evidence="1">
    <location>
        <begin position="71"/>
        <end position="103"/>
    </location>
</feature>
<proteinExistence type="predicted"/>
<name>A0ABQ0GWC6_9HYPH</name>
<organism evidence="2 3">
    <name type="scientific">Phyllobacterium phragmitis</name>
    <dbReference type="NCBI Taxonomy" id="2670329"/>
    <lineage>
        <taxon>Bacteria</taxon>
        <taxon>Pseudomonadati</taxon>
        <taxon>Pseudomonadota</taxon>
        <taxon>Alphaproteobacteria</taxon>
        <taxon>Hyphomicrobiales</taxon>
        <taxon>Phyllobacteriaceae</taxon>
        <taxon>Phyllobacterium</taxon>
    </lineage>
</organism>
<dbReference type="RefSeq" id="WP_183429143.1">
    <property type="nucleotide sequence ID" value="NZ_BAAFZP010000001.1"/>
</dbReference>
<protein>
    <submittedName>
        <fullName evidence="2">Membrane protein</fullName>
    </submittedName>
</protein>
<evidence type="ECO:0000313" key="3">
    <source>
        <dbReference type="Proteomes" id="UP001628091"/>
    </source>
</evidence>